<dbReference type="AlphaFoldDB" id="A0A8J6NLE4"/>
<dbReference type="CDD" id="cd00060">
    <property type="entry name" value="FHA"/>
    <property type="match status" value="1"/>
</dbReference>
<accession>A0A8J6NLE4</accession>
<dbReference type="PROSITE" id="PS50006">
    <property type="entry name" value="FHA_DOMAIN"/>
    <property type="match status" value="1"/>
</dbReference>
<dbReference type="InterPro" id="IPR000253">
    <property type="entry name" value="FHA_dom"/>
</dbReference>
<dbReference type="SUPFAM" id="SSF49879">
    <property type="entry name" value="SMAD/FHA domain"/>
    <property type="match status" value="1"/>
</dbReference>
<dbReference type="Pfam" id="PF00498">
    <property type="entry name" value="FHA"/>
    <property type="match status" value="1"/>
</dbReference>
<organism evidence="2 3">
    <name type="scientific">Candidatus Desulfolinea nitratireducens</name>
    <dbReference type="NCBI Taxonomy" id="2841698"/>
    <lineage>
        <taxon>Bacteria</taxon>
        <taxon>Bacillati</taxon>
        <taxon>Chloroflexota</taxon>
        <taxon>Anaerolineae</taxon>
        <taxon>Anaerolineales</taxon>
        <taxon>Anaerolineales incertae sedis</taxon>
        <taxon>Candidatus Desulfolinea</taxon>
    </lineage>
</organism>
<dbReference type="SMART" id="SM00240">
    <property type="entry name" value="FHA"/>
    <property type="match status" value="1"/>
</dbReference>
<gene>
    <name evidence="2" type="ORF">H8E29_07825</name>
</gene>
<sequence>MKIDQLERRLQSLIEVHLLNYLPFKKEDGLVAQQLAAEIENNIKEFGDTTNLPNLYTISGHPDLIWEWQDDSRLIEKLERVINIISTESALKFAEPLNFSLSPDPELGVDEVKIFASHSENVIAATQGMNSQKTEKDADLSTEEVPKNAFLIIHGTKIFPLYKTVVNIGRRIENDLILDDPRVSRDHAQLRVINGSFVIFDLNSTGGTYVNSQRTHQSTLYAGDVISLSGVPLIFGQDIPPRRTDQDKTEPLAGPYNSRHTVFMHDKTIDDYDKKR</sequence>
<proteinExistence type="predicted"/>
<dbReference type="Gene3D" id="2.60.200.20">
    <property type="match status" value="1"/>
</dbReference>
<name>A0A8J6NLE4_9CHLR</name>
<dbReference type="InterPro" id="IPR008984">
    <property type="entry name" value="SMAD_FHA_dom_sf"/>
</dbReference>
<dbReference type="PANTHER" id="PTHR23308">
    <property type="entry name" value="NUCLEAR INHIBITOR OF PROTEIN PHOSPHATASE-1"/>
    <property type="match status" value="1"/>
</dbReference>
<evidence type="ECO:0000313" key="3">
    <source>
        <dbReference type="Proteomes" id="UP000614469"/>
    </source>
</evidence>
<reference evidence="2 3" key="1">
    <citation type="submission" date="2020-08" db="EMBL/GenBank/DDBJ databases">
        <title>Bridging the membrane lipid divide: bacteria of the FCB group superphylum have the potential to synthesize archaeal ether lipids.</title>
        <authorList>
            <person name="Villanueva L."/>
            <person name="Von Meijenfeldt F.A.B."/>
            <person name="Westbye A.B."/>
            <person name="Yadav S."/>
            <person name="Hopmans E.C."/>
            <person name="Dutilh B.E."/>
            <person name="Sinninghe Damste J.S."/>
        </authorList>
    </citation>
    <scope>NUCLEOTIDE SEQUENCE [LARGE SCALE GENOMIC DNA]</scope>
    <source>
        <strain evidence="2">NIOZ-UU36</strain>
    </source>
</reference>
<evidence type="ECO:0000313" key="2">
    <source>
        <dbReference type="EMBL" id="MBC8335155.1"/>
    </source>
</evidence>
<dbReference type="EMBL" id="JACNJN010000092">
    <property type="protein sequence ID" value="MBC8335155.1"/>
    <property type="molecule type" value="Genomic_DNA"/>
</dbReference>
<dbReference type="InterPro" id="IPR042287">
    <property type="entry name" value="FhaA_N_sf"/>
</dbReference>
<evidence type="ECO:0000259" key="1">
    <source>
        <dbReference type="PROSITE" id="PS50006"/>
    </source>
</evidence>
<feature type="domain" description="FHA" evidence="1">
    <location>
        <begin position="166"/>
        <end position="215"/>
    </location>
</feature>
<dbReference type="Gene3D" id="3.30.2320.60">
    <property type="entry name" value="FhaA, phosphopeptide-binding domain (DUF3662)"/>
    <property type="match status" value="1"/>
</dbReference>
<protein>
    <submittedName>
        <fullName evidence="2">FHA domain-containing protein</fullName>
    </submittedName>
</protein>
<comment type="caution">
    <text evidence="2">The sequence shown here is derived from an EMBL/GenBank/DDBJ whole genome shotgun (WGS) entry which is preliminary data.</text>
</comment>
<dbReference type="InterPro" id="IPR050923">
    <property type="entry name" value="Cell_Proc_Reg/RNA_Proc"/>
</dbReference>
<dbReference type="Proteomes" id="UP000614469">
    <property type="component" value="Unassembled WGS sequence"/>
</dbReference>